<dbReference type="InterPro" id="IPR010473">
    <property type="entry name" value="GTPase-bd"/>
</dbReference>
<reference evidence="8 9" key="1">
    <citation type="journal article" date="2018" name="Nat. Ecol. Evol.">
        <title>Pezizomycetes genomes reveal the molecular basis of ectomycorrhizal truffle lifestyle.</title>
        <authorList>
            <person name="Murat C."/>
            <person name="Payen T."/>
            <person name="Noel B."/>
            <person name="Kuo A."/>
            <person name="Morin E."/>
            <person name="Chen J."/>
            <person name="Kohler A."/>
            <person name="Krizsan K."/>
            <person name="Balestrini R."/>
            <person name="Da Silva C."/>
            <person name="Montanini B."/>
            <person name="Hainaut M."/>
            <person name="Levati E."/>
            <person name="Barry K.W."/>
            <person name="Belfiori B."/>
            <person name="Cichocki N."/>
            <person name="Clum A."/>
            <person name="Dockter R.B."/>
            <person name="Fauchery L."/>
            <person name="Guy J."/>
            <person name="Iotti M."/>
            <person name="Le Tacon F."/>
            <person name="Lindquist E.A."/>
            <person name="Lipzen A."/>
            <person name="Malagnac F."/>
            <person name="Mello A."/>
            <person name="Molinier V."/>
            <person name="Miyauchi S."/>
            <person name="Poulain J."/>
            <person name="Riccioni C."/>
            <person name="Rubini A."/>
            <person name="Sitrit Y."/>
            <person name="Splivallo R."/>
            <person name="Traeger S."/>
            <person name="Wang M."/>
            <person name="Zifcakova L."/>
            <person name="Wipf D."/>
            <person name="Zambonelli A."/>
            <person name="Paolocci F."/>
            <person name="Nowrousian M."/>
            <person name="Ottonello S."/>
            <person name="Baldrian P."/>
            <person name="Spatafora J.W."/>
            <person name="Henrissat B."/>
            <person name="Nagy L.G."/>
            <person name="Aury J.M."/>
            <person name="Wincker P."/>
            <person name="Grigoriev I.V."/>
            <person name="Bonfante P."/>
            <person name="Martin F.M."/>
        </authorList>
    </citation>
    <scope>NUCLEOTIDE SEQUENCE [LARGE SCALE GENOMIC DNA]</scope>
    <source>
        <strain evidence="8 9">CCBAS932</strain>
    </source>
</reference>
<feature type="region of interest" description="Disordered" evidence="4">
    <location>
        <begin position="1142"/>
        <end position="1260"/>
    </location>
</feature>
<evidence type="ECO:0000256" key="3">
    <source>
        <dbReference type="SAM" id="Coils"/>
    </source>
</evidence>
<dbReference type="FunFam" id="1.25.10.10:FF:000898">
    <property type="entry name" value="Formin BNI1"/>
    <property type="match status" value="1"/>
</dbReference>
<feature type="domain" description="GBD/FH3" evidence="6">
    <location>
        <begin position="293"/>
        <end position="706"/>
    </location>
</feature>
<evidence type="ECO:0000256" key="4">
    <source>
        <dbReference type="SAM" id="MobiDB-lite"/>
    </source>
</evidence>
<feature type="compositionally biased region" description="Pro residues" evidence="4">
    <location>
        <begin position="1197"/>
        <end position="1207"/>
    </location>
</feature>
<dbReference type="GO" id="GO:0031267">
    <property type="term" value="F:small GTPase binding"/>
    <property type="evidence" value="ECO:0007669"/>
    <property type="project" value="InterPro"/>
</dbReference>
<gene>
    <name evidence="8" type="ORF">P167DRAFT_570903</name>
</gene>
<feature type="region of interest" description="Disordered" evidence="4">
    <location>
        <begin position="1"/>
        <end position="97"/>
    </location>
</feature>
<feature type="compositionally biased region" description="Acidic residues" evidence="4">
    <location>
        <begin position="1028"/>
        <end position="1040"/>
    </location>
</feature>
<dbReference type="SUPFAM" id="SSF48371">
    <property type="entry name" value="ARM repeat"/>
    <property type="match status" value="1"/>
</dbReference>
<feature type="region of interest" description="Disordered" evidence="4">
    <location>
        <begin position="1873"/>
        <end position="1913"/>
    </location>
</feature>
<dbReference type="InterPro" id="IPR011989">
    <property type="entry name" value="ARM-like"/>
</dbReference>
<dbReference type="InterPro" id="IPR051661">
    <property type="entry name" value="Actin_filament_regulator"/>
</dbReference>
<feature type="compositionally biased region" description="Basic and acidic residues" evidence="4">
    <location>
        <begin position="952"/>
        <end position="967"/>
    </location>
</feature>
<feature type="compositionally biased region" description="Pro residues" evidence="4">
    <location>
        <begin position="1249"/>
        <end position="1260"/>
    </location>
</feature>
<evidence type="ECO:0000313" key="8">
    <source>
        <dbReference type="EMBL" id="RPB16194.1"/>
    </source>
</evidence>
<dbReference type="InParanoid" id="A0A3N4L049"/>
<feature type="compositionally biased region" description="Polar residues" evidence="4">
    <location>
        <begin position="238"/>
        <end position="249"/>
    </location>
</feature>
<evidence type="ECO:0000259" key="7">
    <source>
        <dbReference type="PROSITE" id="PS51444"/>
    </source>
</evidence>
<dbReference type="FunFam" id="1.20.58.2220:FF:000006">
    <property type="entry name" value="Cytokinesis protein sepA"/>
    <property type="match status" value="1"/>
</dbReference>
<accession>A0A3N4L049</accession>
<feature type="compositionally biased region" description="Polar residues" evidence="4">
    <location>
        <begin position="1"/>
        <end position="10"/>
    </location>
</feature>
<feature type="domain" description="DAD" evidence="5">
    <location>
        <begin position="1706"/>
        <end position="1733"/>
    </location>
</feature>
<feature type="region of interest" description="Disordered" evidence="4">
    <location>
        <begin position="1800"/>
        <end position="1859"/>
    </location>
</feature>
<dbReference type="GO" id="GO:0015629">
    <property type="term" value="C:actin cytoskeleton"/>
    <property type="evidence" value="ECO:0007669"/>
    <property type="project" value="UniProtKB-ARBA"/>
</dbReference>
<feature type="compositionally biased region" description="Basic residues" evidence="4">
    <location>
        <begin position="993"/>
        <end position="1003"/>
    </location>
</feature>
<dbReference type="PROSITE" id="PS51444">
    <property type="entry name" value="FH2"/>
    <property type="match status" value="1"/>
</dbReference>
<dbReference type="PANTHER" id="PTHR47102:SF2">
    <property type="entry name" value="PROTEIN BNI1"/>
    <property type="match status" value="1"/>
</dbReference>
<dbReference type="GO" id="GO:1903475">
    <property type="term" value="P:mitotic actomyosin contractile ring assembly"/>
    <property type="evidence" value="ECO:0007669"/>
    <property type="project" value="TreeGrafter"/>
</dbReference>
<organism evidence="8 9">
    <name type="scientific">Morchella conica CCBAS932</name>
    <dbReference type="NCBI Taxonomy" id="1392247"/>
    <lineage>
        <taxon>Eukaryota</taxon>
        <taxon>Fungi</taxon>
        <taxon>Dikarya</taxon>
        <taxon>Ascomycota</taxon>
        <taxon>Pezizomycotina</taxon>
        <taxon>Pezizomycetes</taxon>
        <taxon>Pezizales</taxon>
        <taxon>Morchellaceae</taxon>
        <taxon>Morchella</taxon>
    </lineage>
</organism>
<dbReference type="InterPro" id="IPR016024">
    <property type="entry name" value="ARM-type_fold"/>
</dbReference>
<dbReference type="FunFam" id="1.10.238.150:FF:000003">
    <property type="entry name" value="Cytokinesis protein SepA"/>
    <property type="match status" value="1"/>
</dbReference>
<feature type="compositionally biased region" description="Acidic residues" evidence="4">
    <location>
        <begin position="1850"/>
        <end position="1859"/>
    </location>
</feature>
<evidence type="ECO:0000256" key="1">
    <source>
        <dbReference type="ARBA" id="ARBA00023054"/>
    </source>
</evidence>
<feature type="compositionally biased region" description="Polar residues" evidence="4">
    <location>
        <begin position="1740"/>
        <end position="1764"/>
    </location>
</feature>
<feature type="compositionally biased region" description="Low complexity" evidence="4">
    <location>
        <begin position="1806"/>
        <end position="1816"/>
    </location>
</feature>
<feature type="region of interest" description="Disordered" evidence="4">
    <location>
        <begin position="1689"/>
        <end position="1708"/>
    </location>
</feature>
<proteinExistence type="inferred from homology"/>
<dbReference type="Gene3D" id="1.20.58.2220">
    <property type="entry name" value="Formin, FH2 domain"/>
    <property type="match status" value="1"/>
</dbReference>
<dbReference type="PANTHER" id="PTHR47102">
    <property type="entry name" value="PROTEIN BNI1"/>
    <property type="match status" value="1"/>
</dbReference>
<feature type="region of interest" description="Disordered" evidence="4">
    <location>
        <begin position="1719"/>
        <end position="1771"/>
    </location>
</feature>
<feature type="compositionally biased region" description="Low complexity" evidence="4">
    <location>
        <begin position="195"/>
        <end position="208"/>
    </location>
</feature>
<dbReference type="Proteomes" id="UP000277580">
    <property type="component" value="Unassembled WGS sequence"/>
</dbReference>
<dbReference type="PROSITE" id="PS51231">
    <property type="entry name" value="DAD"/>
    <property type="match status" value="1"/>
</dbReference>
<keyword evidence="9" id="KW-1185">Reference proteome</keyword>
<feature type="region of interest" description="Disordered" evidence="4">
    <location>
        <begin position="930"/>
        <end position="975"/>
    </location>
</feature>
<evidence type="ECO:0000259" key="5">
    <source>
        <dbReference type="PROSITE" id="PS51231"/>
    </source>
</evidence>
<dbReference type="SUPFAM" id="SSF101447">
    <property type="entry name" value="Formin homology 2 domain (FH2 domain)"/>
    <property type="match status" value="1"/>
</dbReference>
<dbReference type="InterPro" id="IPR042201">
    <property type="entry name" value="FH2_Formin_sf"/>
</dbReference>
<feature type="region of interest" description="Disordered" evidence="4">
    <location>
        <begin position="992"/>
        <end position="1119"/>
    </location>
</feature>
<feature type="region of interest" description="Disordered" evidence="4">
    <location>
        <begin position="115"/>
        <end position="251"/>
    </location>
</feature>
<comment type="similarity">
    <text evidence="2">Belongs to the formin homology family. BNI1 subfamily.</text>
</comment>
<dbReference type="InterPro" id="IPR014768">
    <property type="entry name" value="GBD/FH3_dom"/>
</dbReference>
<feature type="domain" description="FH2" evidence="7">
    <location>
        <begin position="1276"/>
        <end position="1693"/>
    </location>
</feature>
<dbReference type="InterPro" id="IPR014767">
    <property type="entry name" value="DAD_dom"/>
</dbReference>
<feature type="compositionally biased region" description="Low complexity" evidence="4">
    <location>
        <begin position="63"/>
        <end position="72"/>
    </location>
</feature>
<dbReference type="EMBL" id="ML119110">
    <property type="protein sequence ID" value="RPB16194.1"/>
    <property type="molecule type" value="Genomic_DNA"/>
</dbReference>
<dbReference type="GO" id="GO:0051017">
    <property type="term" value="P:actin filament bundle assembly"/>
    <property type="evidence" value="ECO:0007669"/>
    <property type="project" value="TreeGrafter"/>
</dbReference>
<dbReference type="Pfam" id="PF06367">
    <property type="entry name" value="Drf_FH3"/>
    <property type="match status" value="1"/>
</dbReference>
<dbReference type="Pfam" id="PF06371">
    <property type="entry name" value="Drf_GBD"/>
    <property type="match status" value="1"/>
</dbReference>
<feature type="compositionally biased region" description="Basic and acidic residues" evidence="4">
    <location>
        <begin position="41"/>
        <end position="51"/>
    </location>
</feature>
<feature type="region of interest" description="Disordered" evidence="4">
    <location>
        <begin position="348"/>
        <end position="367"/>
    </location>
</feature>
<dbReference type="Pfam" id="PF02181">
    <property type="entry name" value="FH2"/>
    <property type="match status" value="1"/>
</dbReference>
<evidence type="ECO:0008006" key="10">
    <source>
        <dbReference type="Google" id="ProtNLM"/>
    </source>
</evidence>
<sequence length="1913" mass="210378">MSNHSNTASRPSGGGKSSIFSRNKLPKVAPFSSSSSSSKGGDPHPPTDADSLKSSSRSKSHPSRLSMSSSKSDNSRRESHYYTSDLSPTQTNGYSAGIVTSIPYDSVSADLKRQPIPLDHGLRPVSRGDEQVTPHALGKFGDFHQYPQVHPSVDQQQQYLHGSGQRPQPSHYGSSSSTATLNSQHQQYQQGYVAYNSNYQPPSPYSNSTFASRQQDAHSQHQHHHHHQQPQQQEPQYYGSNASDSSYQRSDQASIYSSISSATRNSIVSVAPSVADLIPSPMNFSSADGFALERPRDDREVERMFQELMEKRGFSGLPKEAQRGIMAYPTSKKWILIHQDKLADFQAEQKRRAAAQAQERDPDEGGPEWYVKKIMDGTISVKQLGSLSVSLRTQPISWVKKFIEAQGQVALTTVLRSINNHTGKNAAGSDAILDREYDIVKCLKAIMNSMYGAEDAFKHHHCVSALTASLTSPRVTTRKLVSEVLTFLCHWERPIGHTSVIAALDQLKTYQGEHGRFDSWLRIVEVTIDGRGKLGSLVGASEEVRSGGIGMESLLMEYALATLFLINIIATGCDDLHARIHIRAQLKACGFQRISTKMQGFQYELIDKQIQKYEDDAAADYDELMERDGGSMADSIEGDPKDLNDPTAIVDAIMTKVQGSQAQDYFVSSLQHLLLMRDNNHEDRLRMFQLVDSILGYVVMDRRLPDMELKASLNFSVQALMDKLHTDAEARHALEQASESRQIAENAIAERDAMKEQIAMGADGLIAKLQQQLEEQTQVIEIGRRQIMGLTGELEEIKLAHAMQMQKSELETRELYLMLRDSQDVADAAHAEKVKKAKKEGKPIPEELSVAQMKGIMDRQKLMMRLETQLERKKTEFKLEGKVWQQVAPSDRLRELRERMDAVQREARQLEQEHFEEAKRQRIVSETFRGGNNDGVYHTSLGRRTSSAPNLAEREIMRRKDAEREDGIPEVSEGEYEEGTIGIERARIITLGKRAKRPMRPRPKMPADQATGLLGELKGKVPRFDPESGNDGEGEDEGLDGDSIAGEDGVTTGRSHSSSESDSPKTPVDLGTPATGEEAKLDGPAAPAVLIPGFLPVAPPPPPPPPPGTPGAPPIMEGFNANAPLPPGVASVVGCFPSEFKTTAPPAPPPPPGMAGLPGFKTDSPAAPPPPFGMPGFGNSAPPPPPPNGMVGFKTGAPPPPPPPPPGMAGFINGAPPPPPPPLPGFSGVGPPPPPPPPPGPGGFKIGGAPPPPGMPGMPPPPPMPMGMIYGGAGALFTGMRPKKKLKPMHWEKLDGVEYTIWASRFDKDAMYDELSKKGILEEMERLFAFKEAKILKKSAGAAEKKKEFLDSSIVKAFQISLSKYANIPVDQLVKKILSCDKDMLDNSAIMDFLLKDELCVISDNLSKNLTPYSIDWTEPDAEKQKREADPNELRREDHIFLETAFNLHHYWKGRIRALALTRSLDPDYTELQGKLHQIVKVADKVRGSKAFHGVLNVILTMGNFMNDTNKQASGFKLGTLSRLVNLKDDKNQRSLMDYIEMSIRNKFPEWQSFIDDLYECIALEKADVDNLMQQAKKFIDNIHNIQASVDAGNLSDPKKFHPQDRVLQVVLPILPEARKKAGYLKDHLDAMTKTYNDLLTYYGEDPADEQSRKRFFKMIADFLKNYKVSNRKNLELEDDEKRREKIRVQTGAGSGLPGSSTDRLAPNKSGAMDALLEKLKQAGPAHRKRRRDQYKRNGRTASGTSERTVSGQSTAGEPTSGGESASPEMLLTPMTLPVIEATDEEDSLTSRSQEMLMRLRGENSGDGAASGTAGSLRVRRKRGSGDDSRRERRRRQGSNVSASGTDAALEGEDAENPDEMIAKAKLALMNMRRGSEADVEEDAAAGMPTPTTIVSPPSPEPEKAEPAVAAPE</sequence>
<dbReference type="InterPro" id="IPR010472">
    <property type="entry name" value="FH3_dom"/>
</dbReference>
<dbReference type="PROSITE" id="PS51232">
    <property type="entry name" value="GBD_FH3"/>
    <property type="match status" value="1"/>
</dbReference>
<feature type="compositionally biased region" description="Polar residues" evidence="4">
    <location>
        <begin position="153"/>
        <end position="190"/>
    </location>
</feature>
<dbReference type="GO" id="GO:0051016">
    <property type="term" value="P:barbed-end actin filament capping"/>
    <property type="evidence" value="ECO:0007669"/>
    <property type="project" value="TreeGrafter"/>
</dbReference>
<feature type="compositionally biased region" description="Pro residues" evidence="4">
    <location>
        <begin position="1097"/>
        <end position="1113"/>
    </location>
</feature>
<dbReference type="Gene3D" id="1.10.238.150">
    <property type="entry name" value="Formin, FH3 diaphanous domain"/>
    <property type="match status" value="1"/>
</dbReference>
<dbReference type="GO" id="GO:0005938">
    <property type="term" value="C:cell cortex"/>
    <property type="evidence" value="ECO:0007669"/>
    <property type="project" value="UniProtKB-ARBA"/>
</dbReference>
<keyword evidence="1 3" id="KW-0175">Coiled coil</keyword>
<dbReference type="Gene3D" id="6.10.30.50">
    <property type="match status" value="1"/>
</dbReference>
<evidence type="ECO:0000313" key="9">
    <source>
        <dbReference type="Proteomes" id="UP000277580"/>
    </source>
</evidence>
<feature type="compositionally biased region" description="Basic and acidic residues" evidence="4">
    <location>
        <begin position="1017"/>
        <end position="1026"/>
    </location>
</feature>
<dbReference type="GO" id="GO:0043332">
    <property type="term" value="C:mating projection tip"/>
    <property type="evidence" value="ECO:0007669"/>
    <property type="project" value="TreeGrafter"/>
</dbReference>
<evidence type="ECO:0000256" key="2">
    <source>
        <dbReference type="ARBA" id="ARBA00037935"/>
    </source>
</evidence>
<dbReference type="InterPro" id="IPR015425">
    <property type="entry name" value="FH2_Formin"/>
</dbReference>
<dbReference type="GO" id="GO:0003779">
    <property type="term" value="F:actin binding"/>
    <property type="evidence" value="ECO:0007669"/>
    <property type="project" value="InterPro"/>
</dbReference>
<dbReference type="SMART" id="SM01140">
    <property type="entry name" value="Drf_GBD"/>
    <property type="match status" value="1"/>
</dbReference>
<feature type="compositionally biased region" description="Polar residues" evidence="4">
    <location>
        <begin position="81"/>
        <end position="94"/>
    </location>
</feature>
<dbReference type="GO" id="GO:0032153">
    <property type="term" value="C:cell division site"/>
    <property type="evidence" value="ECO:0007669"/>
    <property type="project" value="TreeGrafter"/>
</dbReference>
<dbReference type="SMART" id="SM01139">
    <property type="entry name" value="Drf_FH3"/>
    <property type="match status" value="1"/>
</dbReference>
<name>A0A3N4L049_9PEZI</name>
<feature type="coiled-coil region" evidence="3">
    <location>
        <begin position="893"/>
        <end position="920"/>
    </location>
</feature>
<feature type="compositionally biased region" description="Pro residues" evidence="4">
    <location>
        <begin position="1215"/>
        <end position="1241"/>
    </location>
</feature>
<feature type="compositionally biased region" description="Basic and acidic residues" evidence="4">
    <location>
        <begin position="120"/>
        <end position="132"/>
    </location>
</feature>
<dbReference type="FunCoup" id="A0A3N4L049">
    <property type="interactions" value="467"/>
</dbReference>
<dbReference type="Gene3D" id="1.25.10.10">
    <property type="entry name" value="Leucine-rich Repeat Variant"/>
    <property type="match status" value="1"/>
</dbReference>
<evidence type="ECO:0000259" key="6">
    <source>
        <dbReference type="PROSITE" id="PS51232"/>
    </source>
</evidence>
<dbReference type="OrthoDB" id="1104827at2759"/>
<protein>
    <recommendedName>
        <fullName evidence="10">FH2-domain-containing protein</fullName>
    </recommendedName>
</protein>
<dbReference type="SMART" id="SM00498">
    <property type="entry name" value="FH2"/>
    <property type="match status" value="1"/>
</dbReference>
<feature type="compositionally biased region" description="Basic residues" evidence="4">
    <location>
        <begin position="1726"/>
        <end position="1739"/>
    </location>
</feature>
<dbReference type="STRING" id="1392247.A0A3N4L049"/>